<sequence length="46" mass="4847">MEQMFDLDVQVNQSQASTSMMADISTSFGSGTCFCTISGCSVQDAS</sequence>
<dbReference type="EMBL" id="JAEQNB010000006">
    <property type="protein sequence ID" value="MBL0388642.1"/>
    <property type="molecule type" value="Genomic_DNA"/>
</dbReference>
<keyword evidence="2" id="KW-1185">Reference proteome</keyword>
<accession>A0ABS1JEB8</accession>
<evidence type="ECO:0000313" key="2">
    <source>
        <dbReference type="Proteomes" id="UP000602284"/>
    </source>
</evidence>
<evidence type="ECO:0000313" key="1">
    <source>
        <dbReference type="EMBL" id="MBL0388642.1"/>
    </source>
</evidence>
<proteinExistence type="predicted"/>
<dbReference type="RefSeq" id="WP_201637597.1">
    <property type="nucleotide sequence ID" value="NZ_JAEQNB010000006.1"/>
</dbReference>
<protein>
    <submittedName>
        <fullName evidence="1">FDLD family class I lanthipeptide</fullName>
    </submittedName>
</protein>
<comment type="caution">
    <text evidence="1">The sequence shown here is derived from an EMBL/GenBank/DDBJ whole genome shotgun (WGS) entry which is preliminary data.</text>
</comment>
<reference evidence="1 2" key="1">
    <citation type="submission" date="2021-01" db="EMBL/GenBank/DDBJ databases">
        <title>Tumebacillus sp. strain ITR2 16S ribosomal RNA gene Genome sequencing and assembly.</title>
        <authorList>
            <person name="Kang M."/>
        </authorList>
    </citation>
    <scope>NUCLEOTIDE SEQUENCE [LARGE SCALE GENOMIC DNA]</scope>
    <source>
        <strain evidence="1 2">ITR2</strain>
    </source>
</reference>
<organism evidence="1 2">
    <name type="scientific">Tumebacillus amylolyticus</name>
    <dbReference type="NCBI Taxonomy" id="2801339"/>
    <lineage>
        <taxon>Bacteria</taxon>
        <taxon>Bacillati</taxon>
        <taxon>Bacillota</taxon>
        <taxon>Bacilli</taxon>
        <taxon>Bacillales</taxon>
        <taxon>Alicyclobacillaceae</taxon>
        <taxon>Tumebacillus</taxon>
    </lineage>
</organism>
<name>A0ABS1JEB8_9BACL</name>
<dbReference type="Proteomes" id="UP000602284">
    <property type="component" value="Unassembled WGS sequence"/>
</dbReference>
<dbReference type="NCBIfam" id="NF038155">
    <property type="entry name" value="lanthi_I_FDLD"/>
    <property type="match status" value="1"/>
</dbReference>
<gene>
    <name evidence="1" type="ORF">JJB07_18715</name>
</gene>